<gene>
    <name evidence="1" type="ORF">PGCG_00325</name>
</gene>
<accession>A0AC59EXJ7</accession>
<dbReference type="EMBL" id="KC662249">
    <property type="protein sequence ID" value="AGM15636.1"/>
    <property type="molecule type" value="Genomic_DNA"/>
</dbReference>
<name>A0AC59EXJ7_9VIRU</name>
<reference evidence="1 2" key="1">
    <citation type="journal article" date="2013" name="Proc. Natl. Acad. Sci. U.S.A.">
        <title>Genome of Phaeocystis globosa virus PgV-16T highlights the common ancestry of the largest known DNA viruses infecting eukaryotes.</title>
        <authorList>
            <person name="Santini S."/>
            <person name="Jeudy S."/>
            <person name="Bartoli J."/>
            <person name="Poirot O."/>
            <person name="Lescot M."/>
            <person name="Abergel C."/>
            <person name="Barbe V."/>
            <person name="Wommack K.E."/>
            <person name="Noordeloos A.A."/>
            <person name="Brussaard C.P."/>
            <person name="Claverie J.M."/>
        </authorList>
    </citation>
    <scope>NUCLEOTIDE SEQUENCE [LARGE SCALE GENOMIC DNA]</scope>
    <source>
        <strain evidence="1 2">16T</strain>
    </source>
</reference>
<sequence>MVSINNINSYDLMLINKKGSPNNPLLGKNEEYTNIDESVQKYKDEIKTKIDKLLNSYLENNEKPKTYNKKYKHHFHNFLMSVVEATERQEMKNLVSNDLSGVTNDVVINTDDMCYNMLSIDMNLMDENKNATKKIGNLNSFVSVTNPTQKTKILPQIVMKR</sequence>
<dbReference type="Proteomes" id="UP000204225">
    <property type="component" value="Segment"/>
</dbReference>
<protein>
    <submittedName>
        <fullName evidence="1">Uncharacterized protein</fullName>
    </submittedName>
</protein>
<organism evidence="1 2">
    <name type="scientific">Phaeocystis globosa virus PgV-16T</name>
    <dbReference type="NCBI Taxonomy" id="3071227"/>
    <lineage>
        <taxon>Viruses</taxon>
        <taxon>Varidnaviria</taxon>
        <taxon>Bamfordvirae</taxon>
        <taxon>Nucleocytoviricota</taxon>
        <taxon>Megaviricetes</taxon>
        <taxon>Imitervirales</taxon>
        <taxon>Mesomimiviridae</taxon>
        <taxon>Tethysvirus</taxon>
        <taxon>Tethysvirus hollandense</taxon>
    </lineage>
</organism>
<keyword evidence="2" id="KW-1185">Reference proteome</keyword>
<evidence type="ECO:0000313" key="2">
    <source>
        <dbReference type="Proteomes" id="UP000204225"/>
    </source>
</evidence>
<evidence type="ECO:0000313" key="1">
    <source>
        <dbReference type="EMBL" id="AGM15636.1"/>
    </source>
</evidence>
<proteinExistence type="predicted"/>